<dbReference type="Gene3D" id="3.80.10.10">
    <property type="entry name" value="Ribonuclease Inhibitor"/>
    <property type="match status" value="1"/>
</dbReference>
<evidence type="ECO:0000256" key="3">
    <source>
        <dbReference type="ARBA" id="ARBA00022614"/>
    </source>
</evidence>
<dbReference type="EMBL" id="GEDC01009547">
    <property type="protein sequence ID" value="JAS27751.1"/>
    <property type="molecule type" value="Transcribed_RNA"/>
</dbReference>
<evidence type="ECO:0000256" key="1">
    <source>
        <dbReference type="ARBA" id="ARBA00004141"/>
    </source>
</evidence>
<dbReference type="SUPFAM" id="SSF52058">
    <property type="entry name" value="L domain-like"/>
    <property type="match status" value="1"/>
</dbReference>
<sequence>MHSHVIISFALLILNLKLITGSEDQLEFQCPRKCTCLKARSPQSNKWMRLKCGGGDSKITSIKEIDFGSFHIVKDVVNLDFSENNFTYVGAEIGIFSNLQKLDLNKNQISKIENGAFAKLISLKRLDLSSNKIRYINIEMFSGLQNLERLKLNQNLISQIKEGTFEALVSLKQIDLSNNPLICDCSLWWIHEWVRNTSVKLTPLPKCNGPPSLRGQPLRKLKVTMPDSHCGWPEYKEVITGVELRPDHNQVVFEGDSLRLLCRAVAISPELDVETTWFWSGVDPSDVFQHSVIVHDKHFQDSGLVESLLVIDVVNRNHSGDWSCLLVSSQGNHSHGISVIVISNHTQYCPLIVTNNNKGVYNWPKTVLGNTVELQCTQESEIGYNKATYTCSDEGKWQDLNTSNCPYSNEVTRVLEQYSKVNLSSRESALESARRFHNFTTDKNKQFVDKMDIIFISSAVENFLSFVPKITELAGLLIDVVNSVMKQSQAILVEAQKSASACSKLISAVETISTYTNSSVSHKESMAVEHFDITRDNFIGFTCYWYSHSTQLNIGRSLQCFSAISTGILSTKEKIVEASIQIPPSLFYNLEVQGVPTVSASRLMFAVYDNGHLFPRIVSNNQTREVTSCVIGAKIIGVDVTQLNDPVKIFLRPGKGLAGELLTGSPLPAWWDPVASEWREDGCQLSELLNDLLVFRCQRLGYYALLQDTTQFGLSDVKSSRIKSRLAHPAIYIGTFVGATCLVVASFTYAVCHKSIQMCDKAKHSLANTWLAIASLCFVFNLGIFQTEDMITCQIIGLAIHYFTLCSLLWMAVSVNGMYKRINKTETVSTGSEDLEPVVIGQPLVGLYLVGWGIAMLICGLSGAVNLPGYAGATHCSLGPGPGVSAILVPAGALILYLLLRFMMVRCAALSLDSNAQLSEGTQATDLELLDNPVPIERSSIRSAATPSSQVEDMEHPPVAQLKAFIIVLILFILIWIFGALATLQPLRIPYEETVFSICYAFLIIMLGIFIILFYCFARSDVRADWFSMKPCCRSRNVCDSRPAPPPVVSSSDSLDSSTALKSAATGLNSTAPPPNKSSVSTSVNLIALHRRQYRSNNSIISGNEVEAFYNPHQSGVARKFFKKQRRKHNNLGTRRCGDGGGSPVSSAVFISSAKVNNTNIHIEYPSERRSSNPNMLHSDMPLERLVIGAEVPEPILNNDGSLRPGYSTEDQVTSVVSDDGCASLEATSQIDSELINDYGRNLSAKQSCGSSHIAVSDQSDGSHLYATIDPPSPIPMIRRPRPPPVGFRKETLHPTHHLYSLPRRKSFSETDQKSTDESNVDKKETSV</sequence>
<dbReference type="Pfam" id="PF00002">
    <property type="entry name" value="7tm_2"/>
    <property type="match status" value="1"/>
</dbReference>
<keyword evidence="5 15" id="KW-0732">Signal</keyword>
<dbReference type="SMART" id="SM00409">
    <property type="entry name" value="IG"/>
    <property type="match status" value="1"/>
</dbReference>
<dbReference type="Gene3D" id="2.60.40.10">
    <property type="entry name" value="Immunoglobulins"/>
    <property type="match status" value="1"/>
</dbReference>
<evidence type="ECO:0000313" key="20">
    <source>
        <dbReference type="EMBL" id="JAS20637.1"/>
    </source>
</evidence>
<feature type="transmembrane region" description="Helical" evidence="14">
    <location>
        <begin position="730"/>
        <end position="752"/>
    </location>
</feature>
<dbReference type="Gene3D" id="1.20.1070.10">
    <property type="entry name" value="Rhodopsin 7-helix transmembrane proteins"/>
    <property type="match status" value="1"/>
</dbReference>
<evidence type="ECO:0000256" key="10">
    <source>
        <dbReference type="ARBA" id="ARBA00023157"/>
    </source>
</evidence>
<feature type="chain" id="PRO_5008580940" description="Ig-like domain-containing protein" evidence="15">
    <location>
        <begin position="22"/>
        <end position="1328"/>
    </location>
</feature>
<evidence type="ECO:0000256" key="5">
    <source>
        <dbReference type="ARBA" id="ARBA00022729"/>
    </source>
</evidence>
<dbReference type="PROSITE" id="PS50227">
    <property type="entry name" value="G_PROTEIN_RECEP_F2_3"/>
    <property type="match status" value="1"/>
</dbReference>
<keyword evidence="10" id="KW-1015">Disulfide bond</keyword>
<dbReference type="InterPro" id="IPR001879">
    <property type="entry name" value="GPCR_2_extracellular_dom"/>
</dbReference>
<evidence type="ECO:0000256" key="7">
    <source>
        <dbReference type="ARBA" id="ARBA00022989"/>
    </source>
</evidence>
<keyword evidence="11" id="KW-0675">Receptor</keyword>
<dbReference type="InterPro" id="IPR000483">
    <property type="entry name" value="Cys-rich_flank_reg_C"/>
</dbReference>
<evidence type="ECO:0000313" key="21">
    <source>
        <dbReference type="EMBL" id="JAS27751.1"/>
    </source>
</evidence>
<feature type="domain" description="G-protein coupled receptors family 2 profile 1" evidence="17">
    <location>
        <begin position="323"/>
        <end position="409"/>
    </location>
</feature>
<evidence type="ECO:0000256" key="14">
    <source>
        <dbReference type="SAM" id="Phobius"/>
    </source>
</evidence>
<dbReference type="EMBL" id="GEDC01016661">
    <property type="protein sequence ID" value="JAS20637.1"/>
    <property type="molecule type" value="Transcribed_RNA"/>
</dbReference>
<comment type="similarity">
    <text evidence="2">Belongs to the G-protein coupled receptor 2 family. Adhesion G-protein coupled receptor (ADGR) subfamily.</text>
</comment>
<dbReference type="InterPro" id="IPR058808">
    <property type="entry name" value="GAIN_ADGRA2/3"/>
</dbReference>
<dbReference type="Gene3D" id="2.60.220.50">
    <property type="match status" value="1"/>
</dbReference>
<gene>
    <name evidence="21" type="ORF">g.17070</name>
    <name evidence="20" type="ORF">g.17071</name>
</gene>
<evidence type="ECO:0000259" key="19">
    <source>
        <dbReference type="PROSITE" id="PS50835"/>
    </source>
</evidence>
<dbReference type="SMART" id="SM00365">
    <property type="entry name" value="LRR_SD22"/>
    <property type="match status" value="4"/>
</dbReference>
<feature type="transmembrane region" description="Helical" evidence="14">
    <location>
        <begin position="995"/>
        <end position="1018"/>
    </location>
</feature>
<dbReference type="InterPro" id="IPR051963">
    <property type="entry name" value="Adhesion_GPCR_A"/>
</dbReference>
<dbReference type="FunFam" id="3.80.10.10:FF:000732">
    <property type="entry name" value="GD11101"/>
    <property type="match status" value="1"/>
</dbReference>
<keyword evidence="6" id="KW-0677">Repeat</keyword>
<dbReference type="InterPro" id="IPR057244">
    <property type="entry name" value="GAIN_B"/>
</dbReference>
<dbReference type="SUPFAM" id="SSF111418">
    <property type="entry name" value="Hormone receptor domain"/>
    <property type="match status" value="1"/>
</dbReference>
<evidence type="ECO:0000259" key="17">
    <source>
        <dbReference type="PROSITE" id="PS50227"/>
    </source>
</evidence>
<feature type="compositionally biased region" description="Basic and acidic residues" evidence="13">
    <location>
        <begin position="1307"/>
        <end position="1328"/>
    </location>
</feature>
<feature type="region of interest" description="Disordered" evidence="13">
    <location>
        <begin position="1268"/>
        <end position="1328"/>
    </location>
</feature>
<dbReference type="InterPro" id="IPR001611">
    <property type="entry name" value="Leu-rich_rpt"/>
</dbReference>
<dbReference type="SMART" id="SM00082">
    <property type="entry name" value="LRRCT"/>
    <property type="match status" value="1"/>
</dbReference>
<dbReference type="InterPro" id="IPR013783">
    <property type="entry name" value="Ig-like_fold"/>
</dbReference>
<dbReference type="PANTHER" id="PTHR45930:SF4">
    <property type="entry name" value="ADHESION G PROTEIN-COUPLED RECEPTOR A3"/>
    <property type="match status" value="1"/>
</dbReference>
<proteinExistence type="inferred from homology"/>
<dbReference type="Pfam" id="PF26588">
    <property type="entry name" value="GAIN_ADGRA3"/>
    <property type="match status" value="1"/>
</dbReference>
<dbReference type="InterPro" id="IPR036445">
    <property type="entry name" value="GPCR_2_extracell_dom_sf"/>
</dbReference>
<name>A0A1B6D4N5_9HEMI</name>
<evidence type="ECO:0000259" key="16">
    <source>
        <dbReference type="PROSITE" id="PS50221"/>
    </source>
</evidence>
<feature type="transmembrane region" description="Helical" evidence="14">
    <location>
        <begin position="845"/>
        <end position="871"/>
    </location>
</feature>
<dbReference type="PROSITE" id="PS50221">
    <property type="entry name" value="GAIN_B"/>
    <property type="match status" value="1"/>
</dbReference>
<evidence type="ECO:0000256" key="2">
    <source>
        <dbReference type="ARBA" id="ARBA00007343"/>
    </source>
</evidence>
<dbReference type="PROSITE" id="PS50835">
    <property type="entry name" value="IG_LIKE"/>
    <property type="match status" value="1"/>
</dbReference>
<dbReference type="Pfam" id="PF13855">
    <property type="entry name" value="LRR_8"/>
    <property type="match status" value="1"/>
</dbReference>
<dbReference type="GO" id="GO:0004930">
    <property type="term" value="F:G protein-coupled receptor activity"/>
    <property type="evidence" value="ECO:0007669"/>
    <property type="project" value="UniProtKB-KW"/>
</dbReference>
<feature type="signal peptide" evidence="15">
    <location>
        <begin position="1"/>
        <end position="21"/>
    </location>
</feature>
<dbReference type="PROSITE" id="PS51450">
    <property type="entry name" value="LRR"/>
    <property type="match status" value="2"/>
</dbReference>
<dbReference type="SMART" id="SM00369">
    <property type="entry name" value="LRR_TYP"/>
    <property type="match status" value="3"/>
</dbReference>
<keyword evidence="12" id="KW-0807">Transducer</keyword>
<organism evidence="20">
    <name type="scientific">Clastoptera arizonana</name>
    <name type="common">Arizona spittle bug</name>
    <dbReference type="NCBI Taxonomy" id="38151"/>
    <lineage>
        <taxon>Eukaryota</taxon>
        <taxon>Metazoa</taxon>
        <taxon>Ecdysozoa</taxon>
        <taxon>Arthropoda</taxon>
        <taxon>Hexapoda</taxon>
        <taxon>Insecta</taxon>
        <taxon>Pterygota</taxon>
        <taxon>Neoptera</taxon>
        <taxon>Paraneoptera</taxon>
        <taxon>Hemiptera</taxon>
        <taxon>Auchenorrhyncha</taxon>
        <taxon>Cercopoidea</taxon>
        <taxon>Clastopteridae</taxon>
        <taxon>Clastoptera</taxon>
    </lineage>
</organism>
<feature type="transmembrane region" description="Helical" evidence="14">
    <location>
        <begin position="764"/>
        <end position="785"/>
    </location>
</feature>
<dbReference type="InterPro" id="IPR000832">
    <property type="entry name" value="GPCR_2_secretin-like"/>
</dbReference>
<keyword evidence="7 14" id="KW-1133">Transmembrane helix</keyword>
<dbReference type="InterPro" id="IPR046338">
    <property type="entry name" value="GAIN_dom_sf"/>
</dbReference>
<evidence type="ECO:0008006" key="22">
    <source>
        <dbReference type="Google" id="ProtNLM"/>
    </source>
</evidence>
<evidence type="ECO:0000256" key="11">
    <source>
        <dbReference type="ARBA" id="ARBA00023170"/>
    </source>
</evidence>
<evidence type="ECO:0000256" key="4">
    <source>
        <dbReference type="ARBA" id="ARBA00022692"/>
    </source>
</evidence>
<comment type="subcellular location">
    <subcellularLocation>
        <location evidence="1">Membrane</location>
        <topology evidence="1">Multi-pass membrane protein</topology>
    </subcellularLocation>
</comment>
<evidence type="ECO:0000256" key="12">
    <source>
        <dbReference type="ARBA" id="ARBA00023224"/>
    </source>
</evidence>
<feature type="transmembrane region" description="Helical" evidence="14">
    <location>
        <begin position="964"/>
        <end position="983"/>
    </location>
</feature>
<keyword evidence="4 14" id="KW-0812">Transmembrane</keyword>
<feature type="domain" description="GAIN-B" evidence="16">
    <location>
        <begin position="545"/>
        <end position="713"/>
    </location>
</feature>
<evidence type="ECO:0000259" key="18">
    <source>
        <dbReference type="PROSITE" id="PS50261"/>
    </source>
</evidence>
<feature type="domain" description="Ig-like" evidence="19">
    <location>
        <begin position="233"/>
        <end position="340"/>
    </location>
</feature>
<dbReference type="InterPro" id="IPR003599">
    <property type="entry name" value="Ig_sub"/>
</dbReference>
<dbReference type="InterPro" id="IPR017981">
    <property type="entry name" value="GPCR_2-like_7TM"/>
</dbReference>
<evidence type="ECO:0000256" key="15">
    <source>
        <dbReference type="SAM" id="SignalP"/>
    </source>
</evidence>
<dbReference type="InterPro" id="IPR003591">
    <property type="entry name" value="Leu-rich_rpt_typical-subtyp"/>
</dbReference>
<dbReference type="InterPro" id="IPR007110">
    <property type="entry name" value="Ig-like_dom"/>
</dbReference>
<feature type="domain" description="G-protein coupled receptors family 2 profile 2" evidence="18">
    <location>
        <begin position="727"/>
        <end position="1019"/>
    </location>
</feature>
<keyword evidence="3" id="KW-0433">Leucine-rich repeat</keyword>
<reference evidence="20" key="1">
    <citation type="submission" date="2015-12" db="EMBL/GenBank/DDBJ databases">
        <title>De novo transcriptome assembly of four potential Pierce s Disease insect vectors from Arizona vineyards.</title>
        <authorList>
            <person name="Tassone E.E."/>
        </authorList>
    </citation>
    <scope>NUCLEOTIDE SEQUENCE</scope>
</reference>
<feature type="transmembrane region" description="Helical" evidence="14">
    <location>
        <begin position="883"/>
        <end position="900"/>
    </location>
</feature>
<evidence type="ECO:0000256" key="13">
    <source>
        <dbReference type="SAM" id="MobiDB-lite"/>
    </source>
</evidence>
<evidence type="ECO:0000256" key="9">
    <source>
        <dbReference type="ARBA" id="ARBA00023136"/>
    </source>
</evidence>
<keyword evidence="8" id="KW-0297">G-protein coupled receptor</keyword>
<feature type="transmembrane region" description="Helical" evidence="14">
    <location>
        <begin position="791"/>
        <end position="813"/>
    </location>
</feature>
<evidence type="ECO:0000256" key="8">
    <source>
        <dbReference type="ARBA" id="ARBA00023040"/>
    </source>
</evidence>
<dbReference type="PROSITE" id="PS50261">
    <property type="entry name" value="G_PROTEIN_RECEP_F2_4"/>
    <property type="match status" value="1"/>
</dbReference>
<accession>A0A1B6D4N5</accession>
<dbReference type="GO" id="GO:0007166">
    <property type="term" value="P:cell surface receptor signaling pathway"/>
    <property type="evidence" value="ECO:0007669"/>
    <property type="project" value="InterPro"/>
</dbReference>
<evidence type="ECO:0000256" key="6">
    <source>
        <dbReference type="ARBA" id="ARBA00022737"/>
    </source>
</evidence>
<protein>
    <recommendedName>
        <fullName evidence="22">Ig-like domain-containing protein</fullName>
    </recommendedName>
</protein>
<dbReference type="InterPro" id="IPR032675">
    <property type="entry name" value="LRR_dom_sf"/>
</dbReference>
<dbReference type="SUPFAM" id="SSF48726">
    <property type="entry name" value="Immunoglobulin"/>
    <property type="match status" value="1"/>
</dbReference>
<dbReference type="InterPro" id="IPR036179">
    <property type="entry name" value="Ig-like_dom_sf"/>
</dbReference>
<dbReference type="PANTHER" id="PTHR45930">
    <property type="entry name" value="G-PROTEIN COUPLED RECEPTOR 124-LIKE PROTEIN"/>
    <property type="match status" value="1"/>
</dbReference>
<dbReference type="GO" id="GO:0005886">
    <property type="term" value="C:plasma membrane"/>
    <property type="evidence" value="ECO:0007669"/>
    <property type="project" value="TreeGrafter"/>
</dbReference>
<keyword evidence="9 14" id="KW-0472">Membrane</keyword>